<dbReference type="PROSITE" id="PS51257">
    <property type="entry name" value="PROKAR_LIPOPROTEIN"/>
    <property type="match status" value="1"/>
</dbReference>
<reference evidence="3 4" key="1">
    <citation type="journal article" date="2010" name="Stand. Genomic Sci.">
        <title>Complete genome sequence of Haliangium ochraceum type strain (SMP-2).</title>
        <authorList>
            <consortium name="US DOE Joint Genome Institute (JGI-PGF)"/>
            <person name="Ivanova N."/>
            <person name="Daum C."/>
            <person name="Lang E."/>
            <person name="Abt B."/>
            <person name="Kopitz M."/>
            <person name="Saunders E."/>
            <person name="Lapidus A."/>
            <person name="Lucas S."/>
            <person name="Glavina Del Rio T."/>
            <person name="Nolan M."/>
            <person name="Tice H."/>
            <person name="Copeland A."/>
            <person name="Cheng J.F."/>
            <person name="Chen F."/>
            <person name="Bruce D."/>
            <person name="Goodwin L."/>
            <person name="Pitluck S."/>
            <person name="Mavromatis K."/>
            <person name="Pati A."/>
            <person name="Mikhailova N."/>
            <person name="Chen A."/>
            <person name="Palaniappan K."/>
            <person name="Land M."/>
            <person name="Hauser L."/>
            <person name="Chang Y.J."/>
            <person name="Jeffries C.D."/>
            <person name="Detter J.C."/>
            <person name="Brettin T."/>
            <person name="Rohde M."/>
            <person name="Goker M."/>
            <person name="Bristow J."/>
            <person name="Markowitz V."/>
            <person name="Eisen J.A."/>
            <person name="Hugenholtz P."/>
            <person name="Kyrpides N.C."/>
            <person name="Klenk H.P."/>
        </authorList>
    </citation>
    <scope>NUCLEOTIDE SEQUENCE [LARGE SCALE GENOMIC DNA]</scope>
    <source>
        <strain evidence="4">DSM 14365 / CIP 107738 / JCM 11303 / AJ 13395 / SMP-2</strain>
    </source>
</reference>
<evidence type="ECO:0000313" key="4">
    <source>
        <dbReference type="Proteomes" id="UP000001880"/>
    </source>
</evidence>
<dbReference type="STRING" id="502025.Hoch_4023"/>
<name>D0LJE8_HALO1</name>
<evidence type="ECO:0000256" key="1">
    <source>
        <dbReference type="SAM" id="MobiDB-lite"/>
    </source>
</evidence>
<dbReference type="HOGENOM" id="CLU_1924642_0_0_7"/>
<gene>
    <name evidence="3" type="ordered locus">Hoch_4023</name>
</gene>
<evidence type="ECO:0000313" key="3">
    <source>
        <dbReference type="EMBL" id="ACY16522.1"/>
    </source>
</evidence>
<dbReference type="EMBL" id="CP001804">
    <property type="protein sequence ID" value="ACY16522.1"/>
    <property type="molecule type" value="Genomic_DNA"/>
</dbReference>
<proteinExistence type="predicted"/>
<evidence type="ECO:0008006" key="5">
    <source>
        <dbReference type="Google" id="ProtNLM"/>
    </source>
</evidence>
<keyword evidence="4" id="KW-1185">Reference proteome</keyword>
<feature type="compositionally biased region" description="Polar residues" evidence="1">
    <location>
        <begin position="57"/>
        <end position="69"/>
    </location>
</feature>
<keyword evidence="2" id="KW-0732">Signal</keyword>
<dbReference type="Proteomes" id="UP000001880">
    <property type="component" value="Chromosome"/>
</dbReference>
<accession>D0LJE8</accession>
<sequence>MHTRRMAFLFCLSLGLGPGLTACGEFGQRGEGEACFASSECAAGLTCDFGVDEPVCRSQQTPPEGTPPSTVDAAPRPDAEPGAEPDAAPGGEPDAALPDAAVPDAAIPDAAVPDAAIPDAAVPDAAVPDAA</sequence>
<feature type="signal peptide" evidence="2">
    <location>
        <begin position="1"/>
        <end position="22"/>
    </location>
</feature>
<dbReference type="AlphaFoldDB" id="D0LJE8"/>
<evidence type="ECO:0000256" key="2">
    <source>
        <dbReference type="SAM" id="SignalP"/>
    </source>
</evidence>
<organism evidence="3 4">
    <name type="scientific">Haliangium ochraceum (strain DSM 14365 / JCM 11303 / SMP-2)</name>
    <dbReference type="NCBI Taxonomy" id="502025"/>
    <lineage>
        <taxon>Bacteria</taxon>
        <taxon>Pseudomonadati</taxon>
        <taxon>Myxococcota</taxon>
        <taxon>Polyangia</taxon>
        <taxon>Haliangiales</taxon>
        <taxon>Kofleriaceae</taxon>
        <taxon>Haliangium</taxon>
    </lineage>
</organism>
<protein>
    <recommendedName>
        <fullName evidence="5">Lipoprotein</fullName>
    </recommendedName>
</protein>
<feature type="compositionally biased region" description="Low complexity" evidence="1">
    <location>
        <begin position="72"/>
        <end position="111"/>
    </location>
</feature>
<feature type="region of interest" description="Disordered" evidence="1">
    <location>
        <begin position="57"/>
        <end position="111"/>
    </location>
</feature>
<dbReference type="RefSeq" id="WP_012829120.1">
    <property type="nucleotide sequence ID" value="NC_013440.1"/>
</dbReference>
<dbReference type="KEGG" id="hoh:Hoch_4023"/>
<feature type="chain" id="PRO_5003010306" description="Lipoprotein" evidence="2">
    <location>
        <begin position="23"/>
        <end position="131"/>
    </location>
</feature>